<evidence type="ECO:0000256" key="2">
    <source>
        <dbReference type="ARBA" id="ARBA00023002"/>
    </source>
</evidence>
<dbReference type="CDD" id="cd08243">
    <property type="entry name" value="quinone_oxidoreductase_like_1"/>
    <property type="match status" value="1"/>
</dbReference>
<dbReference type="InterPro" id="IPR011032">
    <property type="entry name" value="GroES-like_sf"/>
</dbReference>
<keyword evidence="2" id="KW-0560">Oxidoreductase</keyword>
<organism evidence="4 5">
    <name type="scientific">Lacticaseibacillus saniviri JCM 17471 = DSM 24301</name>
    <dbReference type="NCBI Taxonomy" id="1293598"/>
    <lineage>
        <taxon>Bacteria</taxon>
        <taxon>Bacillati</taxon>
        <taxon>Bacillota</taxon>
        <taxon>Bacilli</taxon>
        <taxon>Lactobacillales</taxon>
        <taxon>Lactobacillaceae</taxon>
        <taxon>Lacticaseibacillus</taxon>
    </lineage>
</organism>
<dbReference type="InterPro" id="IPR036291">
    <property type="entry name" value="NAD(P)-bd_dom_sf"/>
</dbReference>
<dbReference type="Gene3D" id="3.40.50.720">
    <property type="entry name" value="NAD(P)-binding Rossmann-like Domain"/>
    <property type="match status" value="1"/>
</dbReference>
<dbReference type="Proteomes" id="UP000050969">
    <property type="component" value="Unassembled WGS sequence"/>
</dbReference>
<keyword evidence="1" id="KW-0521">NADP</keyword>
<proteinExistence type="predicted"/>
<evidence type="ECO:0000313" key="5">
    <source>
        <dbReference type="Proteomes" id="UP000050969"/>
    </source>
</evidence>
<dbReference type="PANTHER" id="PTHR48106">
    <property type="entry name" value="QUINONE OXIDOREDUCTASE PIG3-RELATED"/>
    <property type="match status" value="1"/>
</dbReference>
<dbReference type="PATRIC" id="fig|1293598.4.peg.254"/>
<dbReference type="Pfam" id="PF13602">
    <property type="entry name" value="ADH_zinc_N_2"/>
    <property type="match status" value="1"/>
</dbReference>
<evidence type="ECO:0000313" key="4">
    <source>
        <dbReference type="EMBL" id="KRO15145.1"/>
    </source>
</evidence>
<comment type="caution">
    <text evidence="4">The sequence shown here is derived from an EMBL/GenBank/DDBJ whole genome shotgun (WGS) entry which is preliminary data.</text>
</comment>
<dbReference type="GO" id="GO:0070402">
    <property type="term" value="F:NADPH binding"/>
    <property type="evidence" value="ECO:0007669"/>
    <property type="project" value="TreeGrafter"/>
</dbReference>
<dbReference type="GO" id="GO:0005829">
    <property type="term" value="C:cytosol"/>
    <property type="evidence" value="ECO:0007669"/>
    <property type="project" value="TreeGrafter"/>
</dbReference>
<dbReference type="RefSeq" id="WP_056993375.1">
    <property type="nucleotide sequence ID" value="NZ_JQCE01000075.1"/>
</dbReference>
<dbReference type="STRING" id="1293598.IV56_GL000236"/>
<accession>A0A0R2MN73</accession>
<dbReference type="InterPro" id="IPR013154">
    <property type="entry name" value="ADH-like_N"/>
</dbReference>
<evidence type="ECO:0000256" key="1">
    <source>
        <dbReference type="ARBA" id="ARBA00022857"/>
    </source>
</evidence>
<dbReference type="SUPFAM" id="SSF51735">
    <property type="entry name" value="NAD(P)-binding Rossmann-fold domains"/>
    <property type="match status" value="1"/>
</dbReference>
<evidence type="ECO:0000259" key="3">
    <source>
        <dbReference type="SMART" id="SM00829"/>
    </source>
</evidence>
<dbReference type="InterPro" id="IPR020843">
    <property type="entry name" value="ER"/>
</dbReference>
<dbReference type="Pfam" id="PF08240">
    <property type="entry name" value="ADH_N"/>
    <property type="match status" value="1"/>
</dbReference>
<dbReference type="SUPFAM" id="SSF50129">
    <property type="entry name" value="GroES-like"/>
    <property type="match status" value="1"/>
</dbReference>
<dbReference type="PANTHER" id="PTHR48106:SF13">
    <property type="entry name" value="QUINONE OXIDOREDUCTASE-RELATED"/>
    <property type="match status" value="1"/>
</dbReference>
<gene>
    <name evidence="4" type="ORF">IV56_GL000236</name>
</gene>
<dbReference type="AlphaFoldDB" id="A0A0R2MN73"/>
<reference evidence="4 5" key="1">
    <citation type="journal article" date="2015" name="Genome Announc.">
        <title>Expanding the biotechnology potential of lactobacilli through comparative genomics of 213 strains and associated genera.</title>
        <authorList>
            <person name="Sun Z."/>
            <person name="Harris H.M."/>
            <person name="McCann A."/>
            <person name="Guo C."/>
            <person name="Argimon S."/>
            <person name="Zhang W."/>
            <person name="Yang X."/>
            <person name="Jeffery I.B."/>
            <person name="Cooney J.C."/>
            <person name="Kagawa T.F."/>
            <person name="Liu W."/>
            <person name="Song Y."/>
            <person name="Salvetti E."/>
            <person name="Wrobel A."/>
            <person name="Rasinkangas P."/>
            <person name="Parkhill J."/>
            <person name="Rea M.C."/>
            <person name="O'Sullivan O."/>
            <person name="Ritari J."/>
            <person name="Douillard F.P."/>
            <person name="Paul Ross R."/>
            <person name="Yang R."/>
            <person name="Briner A.E."/>
            <person name="Felis G.E."/>
            <person name="de Vos W.M."/>
            <person name="Barrangou R."/>
            <person name="Klaenhammer T.R."/>
            <person name="Caufield P.W."/>
            <person name="Cui Y."/>
            <person name="Zhang H."/>
            <person name="O'Toole P.W."/>
        </authorList>
    </citation>
    <scope>NUCLEOTIDE SEQUENCE [LARGE SCALE GENOMIC DNA]</scope>
    <source>
        <strain evidence="4 5">DSM 24301</strain>
    </source>
</reference>
<name>A0A0R2MN73_9LACO</name>
<dbReference type="GO" id="GO:0003960">
    <property type="term" value="F:quinone reductase (NADPH) activity"/>
    <property type="evidence" value="ECO:0007669"/>
    <property type="project" value="TreeGrafter"/>
</dbReference>
<feature type="domain" description="Enoyl reductase (ER)" evidence="3">
    <location>
        <begin position="10"/>
        <end position="317"/>
    </location>
</feature>
<sequence>MHAVVVSRAGGPEVLEYKEVPTPEVKPGWSRIKVAGFGINHSEIFTREGQSPSVHFPRILGIEAVGTIDATSDPVHLPVGQKVISIMGEMGRDFDGSYAEYALLPNIQLYPVETSLSWKDLAAIPETYYTAFGIFNSFQLKPTDSVLVRAATSGVGVAVMQLAKGRYPAIKVTGTTRNPAKSQQLLKAGFDDVVVTPDANQLPDYVGSFDKIADLIGPSATRDSLQHLNEFGIVSVTGELGGVWTLDGFDPIMDIPNNRYLTGFYSGDVSQTQIQAMLDFIAHHHIDVSPIKVFDLPHIADAHRYLESQSSFGKVVVLN</sequence>
<keyword evidence="5" id="KW-1185">Reference proteome</keyword>
<dbReference type="GO" id="GO:0035925">
    <property type="term" value="F:mRNA 3'-UTR AU-rich region binding"/>
    <property type="evidence" value="ECO:0007669"/>
    <property type="project" value="TreeGrafter"/>
</dbReference>
<protein>
    <submittedName>
        <fullName evidence="4">Oxidoreductase</fullName>
    </submittedName>
</protein>
<dbReference type="EMBL" id="JQCE01000075">
    <property type="protein sequence ID" value="KRO15145.1"/>
    <property type="molecule type" value="Genomic_DNA"/>
</dbReference>
<dbReference type="Gene3D" id="3.90.180.10">
    <property type="entry name" value="Medium-chain alcohol dehydrogenases, catalytic domain"/>
    <property type="match status" value="1"/>
</dbReference>
<dbReference type="SMART" id="SM00829">
    <property type="entry name" value="PKS_ER"/>
    <property type="match status" value="1"/>
</dbReference>